<sequence>MGLGMQIVYLGFAGSSALEAEAGIQLLRLERFSGVLSGCHLAIEKLHALQPGDSQPMYDVRLDLVSTSRELAPLGHCEGDDPVAAIRAAFDAAERQLGSAASSSAFSRSGAARRDH</sequence>
<dbReference type="Gene3D" id="3.30.160.100">
    <property type="entry name" value="Ribosome hibernation promotion factor-like"/>
    <property type="match status" value="1"/>
</dbReference>
<keyword evidence="2" id="KW-1185">Reference proteome</keyword>
<dbReference type="EMBL" id="FMYQ01000015">
    <property type="protein sequence ID" value="SDD15185.1"/>
    <property type="molecule type" value="Genomic_DNA"/>
</dbReference>
<evidence type="ECO:0008006" key="3">
    <source>
        <dbReference type="Google" id="ProtNLM"/>
    </source>
</evidence>
<dbReference type="AlphaFoldDB" id="A0A1G6SGE9"/>
<evidence type="ECO:0000313" key="2">
    <source>
        <dbReference type="Proteomes" id="UP000198908"/>
    </source>
</evidence>
<evidence type="ECO:0000313" key="1">
    <source>
        <dbReference type="EMBL" id="SDD15185.1"/>
    </source>
</evidence>
<accession>A0A1G6SGE9</accession>
<dbReference type="RefSeq" id="WP_091998654.1">
    <property type="nucleotide sequence ID" value="NZ_FMYQ01000015.1"/>
</dbReference>
<dbReference type="InterPro" id="IPR036567">
    <property type="entry name" value="RHF-like"/>
</dbReference>
<gene>
    <name evidence="1" type="ORF">SAMN05421548_11541</name>
</gene>
<dbReference type="Proteomes" id="UP000198908">
    <property type="component" value="Unassembled WGS sequence"/>
</dbReference>
<protein>
    <recommendedName>
        <fullName evidence="3">Metal ABC transporter ATPase</fullName>
    </recommendedName>
</protein>
<name>A0A1G6SGE9_9BURK</name>
<proteinExistence type="predicted"/>
<dbReference type="STRING" id="416944.SAMN05421548_11541"/>
<organism evidence="1 2">
    <name type="scientific">Paraburkholderia lycopersici</name>
    <dbReference type="NCBI Taxonomy" id="416944"/>
    <lineage>
        <taxon>Bacteria</taxon>
        <taxon>Pseudomonadati</taxon>
        <taxon>Pseudomonadota</taxon>
        <taxon>Betaproteobacteria</taxon>
        <taxon>Burkholderiales</taxon>
        <taxon>Burkholderiaceae</taxon>
        <taxon>Paraburkholderia</taxon>
    </lineage>
</organism>
<reference evidence="2" key="1">
    <citation type="submission" date="2016-09" db="EMBL/GenBank/DDBJ databases">
        <authorList>
            <person name="Varghese N."/>
            <person name="Submissions S."/>
        </authorList>
    </citation>
    <scope>NUCLEOTIDE SEQUENCE [LARGE SCALE GENOMIC DNA]</scope>
    <source>
        <strain evidence="2">TNe-862</strain>
    </source>
</reference>
<dbReference type="OrthoDB" id="9132248at2"/>